<dbReference type="CDD" id="cd03324">
    <property type="entry name" value="rTSbeta_L-fuconate_dehydratase"/>
    <property type="match status" value="1"/>
</dbReference>
<dbReference type="InterPro" id="IPR034610">
    <property type="entry name" value="L-fuconate_dehydratase"/>
</dbReference>
<dbReference type="Gene3D" id="3.30.390.10">
    <property type="entry name" value="Enolase-like, N-terminal domain"/>
    <property type="match status" value="1"/>
</dbReference>
<dbReference type="SFLD" id="SFLDG00179">
    <property type="entry name" value="mandelate_racemase"/>
    <property type="match status" value="1"/>
</dbReference>
<accession>A0A1Y1LB49</accession>
<evidence type="ECO:0000313" key="13">
    <source>
        <dbReference type="Proteomes" id="UP000327044"/>
    </source>
</evidence>
<dbReference type="SFLD" id="SFLDF00111">
    <property type="entry name" value="L-fuconate_dehydratase"/>
    <property type="match status" value="1"/>
</dbReference>
<dbReference type="OrthoDB" id="14161at2759"/>
<dbReference type="PANTHER" id="PTHR13794">
    <property type="entry name" value="ENOLASE SUPERFAMILY, MANDELATE RACEMASE"/>
    <property type="match status" value="1"/>
</dbReference>
<dbReference type="EC" id="4.2.1.68" evidence="3"/>
<dbReference type="PROSITE" id="PS00909">
    <property type="entry name" value="MR_MLE_2"/>
    <property type="match status" value="1"/>
</dbReference>
<evidence type="ECO:0000256" key="7">
    <source>
        <dbReference type="ARBA" id="ARBA00061144"/>
    </source>
</evidence>
<dbReference type="GO" id="GO:0009063">
    <property type="term" value="P:amino acid catabolic process"/>
    <property type="evidence" value="ECO:0007669"/>
    <property type="project" value="InterPro"/>
</dbReference>
<comment type="catalytic activity">
    <reaction evidence="1">
        <text>L-fuconate = 2-dehydro-3-deoxy-L-fuconate + H2O</text>
        <dbReference type="Rhea" id="RHEA:22772"/>
        <dbReference type="ChEBI" id="CHEBI:15377"/>
        <dbReference type="ChEBI" id="CHEBI:21291"/>
        <dbReference type="ChEBI" id="CHEBI:37448"/>
        <dbReference type="EC" id="4.2.1.68"/>
    </reaction>
</comment>
<dbReference type="SUPFAM" id="SSF54826">
    <property type="entry name" value="Enolase N-terminal domain-like"/>
    <property type="match status" value="1"/>
</dbReference>
<evidence type="ECO:0000313" key="11">
    <source>
        <dbReference type="EMBL" id="JAV70892.1"/>
    </source>
</evidence>
<keyword evidence="4" id="KW-0479">Metal-binding</keyword>
<gene>
    <name evidence="12" type="ORF">PPYR_11151</name>
</gene>
<evidence type="ECO:0000256" key="2">
    <source>
        <dbReference type="ARBA" id="ARBA00001946"/>
    </source>
</evidence>
<sequence>MTTENLKIIKLEVKDVRFPTSLEAHGSDAMHTSPDYSCAYVILKTGKGTEGHGLTFTCGRGTEIVVKAIHSLSHLVVGQVAFEIFKDFAGFWRSITSETQMRWLGPEKGVIHLAAGAIINALWDLWAKLLNKPLWRLLVDMDPEQLVSTIDFRYITDVITKEEAIQILKNQQSKKEERIAKLTAKGYPAYTTQVGWLGYSNDTILELCQKYLELGFTAFKVKVGENLQNDINRLKLVRNAIGYDKQLMVDANQVWDVEQAIEWVKKLSEFKLHWIEEPTSPDDILGHAAISKALRPLGIGVATGEVCSNRVMFKQFLQADAMQFCQIDAARLGGVNEILSVYLMAHKLGVKVCPHAGGVGLCEMVQHLQMWDYVSVSGTMKGRVIEYVDQQHEHFLHPTFVKDACYQVPKAAGYSVTFLPETIEKYEYPSGSEWERMFSQGLFHDPRKVLKRMSSA</sequence>
<dbReference type="InterPro" id="IPR018110">
    <property type="entry name" value="Mandel_Rmase/mucon_lact_enz_CS"/>
</dbReference>
<dbReference type="InterPro" id="IPR046945">
    <property type="entry name" value="RHMD-like"/>
</dbReference>
<dbReference type="InterPro" id="IPR029017">
    <property type="entry name" value="Enolase-like_N"/>
</dbReference>
<protein>
    <recommendedName>
        <fullName evidence="8">Mitochondrial enolase superfamily member 1</fullName>
        <ecNumber evidence="3">4.2.1.68</ecNumber>
    </recommendedName>
    <alternativeName>
        <fullName evidence="9">L-fuconate dehydratase</fullName>
    </alternativeName>
</protein>
<dbReference type="InterPro" id="IPR013342">
    <property type="entry name" value="Mandelate_racemase_C"/>
</dbReference>
<evidence type="ECO:0000259" key="10">
    <source>
        <dbReference type="SMART" id="SM00922"/>
    </source>
</evidence>
<dbReference type="Pfam" id="PF02746">
    <property type="entry name" value="MR_MLE_N"/>
    <property type="match status" value="1"/>
</dbReference>
<evidence type="ECO:0000256" key="9">
    <source>
        <dbReference type="ARBA" id="ARBA00078003"/>
    </source>
</evidence>
<dbReference type="SFLD" id="SFLDS00001">
    <property type="entry name" value="Enolase"/>
    <property type="match status" value="1"/>
</dbReference>
<dbReference type="InParanoid" id="A0A1Y1LB49"/>
<dbReference type="AlphaFoldDB" id="A0A1Y1LB49"/>
<dbReference type="Gene3D" id="3.20.20.120">
    <property type="entry name" value="Enolase-like C-terminal domain"/>
    <property type="match status" value="1"/>
</dbReference>
<proteinExistence type="inferred from homology"/>
<keyword evidence="5" id="KW-0460">Magnesium</keyword>
<reference evidence="12 13" key="2">
    <citation type="journal article" date="2018" name="Elife">
        <title>Firefly genomes illuminate parallel origins of bioluminescence in beetles.</title>
        <authorList>
            <person name="Fallon T.R."/>
            <person name="Lower S.E."/>
            <person name="Chang C.H."/>
            <person name="Bessho-Uehara M."/>
            <person name="Martin G.J."/>
            <person name="Bewick A.J."/>
            <person name="Behringer M."/>
            <person name="Debat H.J."/>
            <person name="Wong I."/>
            <person name="Day J.C."/>
            <person name="Suvorov A."/>
            <person name="Silva C.J."/>
            <person name="Stanger-Hall K.F."/>
            <person name="Hall D.W."/>
            <person name="Schmitz R.J."/>
            <person name="Nelson D.R."/>
            <person name="Lewis S.M."/>
            <person name="Shigenobu S."/>
            <person name="Bybee S.M."/>
            <person name="Larracuente A.M."/>
            <person name="Oba Y."/>
            <person name="Weng J.K."/>
        </authorList>
    </citation>
    <scope>NUCLEOTIDE SEQUENCE [LARGE SCALE GENOMIC DNA]</scope>
    <source>
        <strain evidence="12">1611_PpyrPB1</strain>
        <tissue evidence="12">Whole body</tissue>
    </source>
</reference>
<comment type="cofactor">
    <cofactor evidence="2">
        <name>Mg(2+)</name>
        <dbReference type="ChEBI" id="CHEBI:18420"/>
    </cofactor>
</comment>
<dbReference type="EMBL" id="GEZM01060813">
    <property type="protein sequence ID" value="JAV70892.1"/>
    <property type="molecule type" value="Transcribed_RNA"/>
</dbReference>
<evidence type="ECO:0000256" key="4">
    <source>
        <dbReference type="ARBA" id="ARBA00022723"/>
    </source>
</evidence>
<dbReference type="InterPro" id="IPR029065">
    <property type="entry name" value="Enolase_C-like"/>
</dbReference>
<feature type="domain" description="Mandelate racemase/muconate lactonizing enzyme C-terminal" evidence="10">
    <location>
        <begin position="201"/>
        <end position="297"/>
    </location>
</feature>
<dbReference type="InterPro" id="IPR036849">
    <property type="entry name" value="Enolase-like_C_sf"/>
</dbReference>
<evidence type="ECO:0000256" key="1">
    <source>
        <dbReference type="ARBA" id="ARBA00001737"/>
    </source>
</evidence>
<dbReference type="SUPFAM" id="SSF51604">
    <property type="entry name" value="Enolase C-terminal domain-like"/>
    <property type="match status" value="1"/>
</dbReference>
<name>A0A1Y1LB49_PHOPY</name>
<dbReference type="SMART" id="SM00922">
    <property type="entry name" value="MR_MLE"/>
    <property type="match status" value="1"/>
</dbReference>
<evidence type="ECO:0000256" key="5">
    <source>
        <dbReference type="ARBA" id="ARBA00022842"/>
    </source>
</evidence>
<dbReference type="GO" id="GO:0050023">
    <property type="term" value="F:L-fuconate dehydratase activity"/>
    <property type="evidence" value="ECO:0007669"/>
    <property type="project" value="UniProtKB-EC"/>
</dbReference>
<reference evidence="12" key="3">
    <citation type="submission" date="2019-08" db="EMBL/GenBank/DDBJ databases">
        <authorList>
            <consortium name="Photinus pyralis genome working group"/>
            <person name="Fallon T.R."/>
            <person name="Sander Lower S.E."/>
            <person name="Weng J.-K."/>
        </authorList>
    </citation>
    <scope>NUCLEOTIDE SEQUENCE</scope>
    <source>
        <strain evidence="12">1611_PpyrPB1</strain>
        <tissue evidence="12">Whole body</tissue>
    </source>
</reference>
<reference evidence="11" key="1">
    <citation type="journal article" date="2016" name="Sci. Rep.">
        <title>Molecular characterization of firefly nuptial gifts: a multi-omics approach sheds light on postcopulatory sexual selection.</title>
        <authorList>
            <person name="Al-Wathiqui N."/>
            <person name="Fallon T.R."/>
            <person name="South A."/>
            <person name="Weng J.K."/>
            <person name="Lewis S.M."/>
        </authorList>
    </citation>
    <scope>NUCLEOTIDE SEQUENCE</scope>
</reference>
<keyword evidence="6" id="KW-0456">Lyase</keyword>
<dbReference type="GO" id="GO:0000287">
    <property type="term" value="F:magnesium ion binding"/>
    <property type="evidence" value="ECO:0007669"/>
    <property type="project" value="TreeGrafter"/>
</dbReference>
<dbReference type="GO" id="GO:0016052">
    <property type="term" value="P:carbohydrate catabolic process"/>
    <property type="evidence" value="ECO:0007669"/>
    <property type="project" value="InterPro"/>
</dbReference>
<dbReference type="Pfam" id="PF13378">
    <property type="entry name" value="MR_MLE_C"/>
    <property type="match status" value="1"/>
</dbReference>
<evidence type="ECO:0000313" key="12">
    <source>
        <dbReference type="EMBL" id="KAB0794312.1"/>
    </source>
</evidence>
<dbReference type="Proteomes" id="UP000327044">
    <property type="component" value="Unassembled WGS sequence"/>
</dbReference>
<evidence type="ECO:0000256" key="3">
    <source>
        <dbReference type="ARBA" id="ARBA00013142"/>
    </source>
</evidence>
<dbReference type="FunFam" id="3.20.20.120:FF:000007">
    <property type="entry name" value="Mitochondrial enolase superfamily member 1"/>
    <property type="match status" value="1"/>
</dbReference>
<evidence type="ECO:0000256" key="8">
    <source>
        <dbReference type="ARBA" id="ARBA00073815"/>
    </source>
</evidence>
<comment type="similarity">
    <text evidence="7">Belongs to the mandelate racemase/muconate lactonizing enzyme family. ENOSF1 subfamily.</text>
</comment>
<keyword evidence="13" id="KW-1185">Reference proteome</keyword>
<dbReference type="InterPro" id="IPR013341">
    <property type="entry name" value="Mandelate_racemase_N_dom"/>
</dbReference>
<dbReference type="PANTHER" id="PTHR13794:SF58">
    <property type="entry name" value="MITOCHONDRIAL ENOLASE SUPERFAMILY MEMBER 1"/>
    <property type="match status" value="1"/>
</dbReference>
<dbReference type="EMBL" id="VVIM01000008">
    <property type="protein sequence ID" value="KAB0794312.1"/>
    <property type="molecule type" value="Genomic_DNA"/>
</dbReference>
<organism evidence="11">
    <name type="scientific">Photinus pyralis</name>
    <name type="common">Common eastern firefly</name>
    <name type="synonym">Lampyris pyralis</name>
    <dbReference type="NCBI Taxonomy" id="7054"/>
    <lineage>
        <taxon>Eukaryota</taxon>
        <taxon>Metazoa</taxon>
        <taxon>Ecdysozoa</taxon>
        <taxon>Arthropoda</taxon>
        <taxon>Hexapoda</taxon>
        <taxon>Insecta</taxon>
        <taxon>Pterygota</taxon>
        <taxon>Neoptera</taxon>
        <taxon>Endopterygota</taxon>
        <taxon>Coleoptera</taxon>
        <taxon>Polyphaga</taxon>
        <taxon>Elateriformia</taxon>
        <taxon>Elateroidea</taxon>
        <taxon>Lampyridae</taxon>
        <taxon>Lampyrinae</taxon>
        <taxon>Photinus</taxon>
    </lineage>
</organism>
<evidence type="ECO:0000256" key="6">
    <source>
        <dbReference type="ARBA" id="ARBA00023239"/>
    </source>
</evidence>